<gene>
    <name evidence="2" type="ORF">GCM10022402_33910</name>
</gene>
<keyword evidence="3" id="KW-1185">Reference proteome</keyword>
<organism evidence="2 3">
    <name type="scientific">Salinactinospora qingdaonensis</name>
    <dbReference type="NCBI Taxonomy" id="702744"/>
    <lineage>
        <taxon>Bacteria</taxon>
        <taxon>Bacillati</taxon>
        <taxon>Actinomycetota</taxon>
        <taxon>Actinomycetes</taxon>
        <taxon>Streptosporangiales</taxon>
        <taxon>Nocardiopsidaceae</taxon>
        <taxon>Salinactinospora</taxon>
    </lineage>
</organism>
<feature type="region of interest" description="Disordered" evidence="1">
    <location>
        <begin position="38"/>
        <end position="63"/>
    </location>
</feature>
<evidence type="ECO:0000313" key="3">
    <source>
        <dbReference type="Proteomes" id="UP001500908"/>
    </source>
</evidence>
<dbReference type="EMBL" id="BAABDD010000017">
    <property type="protein sequence ID" value="GAA3752160.1"/>
    <property type="molecule type" value="Genomic_DNA"/>
</dbReference>
<proteinExistence type="predicted"/>
<comment type="caution">
    <text evidence="2">The sequence shown here is derived from an EMBL/GenBank/DDBJ whole genome shotgun (WGS) entry which is preliminary data.</text>
</comment>
<evidence type="ECO:0000313" key="2">
    <source>
        <dbReference type="EMBL" id="GAA3752160.1"/>
    </source>
</evidence>
<evidence type="ECO:0000256" key="1">
    <source>
        <dbReference type="SAM" id="MobiDB-lite"/>
    </source>
</evidence>
<dbReference type="Proteomes" id="UP001500908">
    <property type="component" value="Unassembled WGS sequence"/>
</dbReference>
<accession>A0ABP7G180</accession>
<protein>
    <submittedName>
        <fullName evidence="2">Uncharacterized protein</fullName>
    </submittedName>
</protein>
<feature type="compositionally biased region" description="Low complexity" evidence="1">
    <location>
        <begin position="46"/>
        <end position="63"/>
    </location>
</feature>
<sequence>MLGAEAGQSIAVFDHDRGHRRIAQQRVELGAVSVEGGAGFGDGGTQDDAALGALGGDPARLAL</sequence>
<name>A0ABP7G180_9ACTN</name>
<reference evidence="3" key="1">
    <citation type="journal article" date="2019" name="Int. J. Syst. Evol. Microbiol.">
        <title>The Global Catalogue of Microorganisms (GCM) 10K type strain sequencing project: providing services to taxonomists for standard genome sequencing and annotation.</title>
        <authorList>
            <consortium name="The Broad Institute Genomics Platform"/>
            <consortium name="The Broad Institute Genome Sequencing Center for Infectious Disease"/>
            <person name="Wu L."/>
            <person name="Ma J."/>
        </authorList>
    </citation>
    <scope>NUCLEOTIDE SEQUENCE [LARGE SCALE GENOMIC DNA]</scope>
    <source>
        <strain evidence="3">JCM 17137</strain>
    </source>
</reference>